<protein>
    <submittedName>
        <fullName evidence="1">Respiratory nitrate reductase 2 subunit beta</fullName>
        <ecNumber evidence="1">1.7.99.4</ecNumber>
    </submittedName>
</protein>
<organism evidence="1 2">
    <name type="scientific">Escherichia coli</name>
    <dbReference type="NCBI Taxonomy" id="562"/>
    <lineage>
        <taxon>Bacteria</taxon>
        <taxon>Pseudomonadati</taxon>
        <taxon>Pseudomonadota</taxon>
        <taxon>Gammaproteobacteria</taxon>
        <taxon>Enterobacterales</taxon>
        <taxon>Enterobacteriaceae</taxon>
        <taxon>Escherichia</taxon>
    </lineage>
</organism>
<comment type="caution">
    <text evidence="1">The sequence shown here is derived from an EMBL/GenBank/DDBJ whole genome shotgun (WGS) entry which is preliminary data.</text>
</comment>
<sequence>MAGDAFAERNGCGFTFGDGCHGSDSKFNLFNSSRIDAINITEVRDKAEGE</sequence>
<evidence type="ECO:0000313" key="1">
    <source>
        <dbReference type="EMBL" id="STM24059.1"/>
    </source>
</evidence>
<name>A0AAX2KBS3_ECOLX</name>
<keyword evidence="1" id="KW-0560">Oxidoreductase</keyword>
<dbReference type="Proteomes" id="UP000254718">
    <property type="component" value="Unassembled WGS sequence"/>
</dbReference>
<reference evidence="1 2" key="1">
    <citation type="submission" date="2018-06" db="EMBL/GenBank/DDBJ databases">
        <authorList>
            <consortium name="Pathogen Informatics"/>
            <person name="Doyle S."/>
        </authorList>
    </citation>
    <scope>NUCLEOTIDE SEQUENCE [LARGE SCALE GENOMIC DNA]</scope>
    <source>
        <strain evidence="1 2">NCTC8333</strain>
    </source>
</reference>
<dbReference type="EMBL" id="UGFE01000002">
    <property type="protein sequence ID" value="STM24059.1"/>
    <property type="molecule type" value="Genomic_DNA"/>
</dbReference>
<evidence type="ECO:0000313" key="2">
    <source>
        <dbReference type="Proteomes" id="UP000254718"/>
    </source>
</evidence>
<dbReference type="AlphaFoldDB" id="A0AAX2KBS3"/>
<proteinExistence type="predicted"/>
<gene>
    <name evidence="1" type="primary">narY_2</name>
    <name evidence="1" type="ORF">NCTC8333_03022</name>
</gene>
<dbReference type="EC" id="1.7.99.4" evidence="1"/>
<accession>A0AAX2KBS3</accession>
<dbReference type="GO" id="GO:0016491">
    <property type="term" value="F:oxidoreductase activity"/>
    <property type="evidence" value="ECO:0007669"/>
    <property type="project" value="UniProtKB-KW"/>
</dbReference>